<dbReference type="PANTHER" id="PTHR22726:SF1">
    <property type="entry name" value="METALLOENDOPEPTIDASE OMA1, MITOCHONDRIAL"/>
    <property type="match status" value="1"/>
</dbReference>
<dbReference type="InterPro" id="IPR051156">
    <property type="entry name" value="Mito/Outer_Membr_Metalloprot"/>
</dbReference>
<protein>
    <recommendedName>
        <fullName evidence="8">Putative beta-barrel assembly-enhancing protease</fullName>
        <ecNumber evidence="8">3.4.-.-</ecNumber>
    </recommendedName>
</protein>
<feature type="binding site" evidence="8">
    <location>
        <position position="197"/>
    </location>
    <ligand>
        <name>Zn(2+)</name>
        <dbReference type="ChEBI" id="CHEBI:29105"/>
        <note>catalytic</note>
    </ligand>
</feature>
<evidence type="ECO:0000256" key="5">
    <source>
        <dbReference type="ARBA" id="ARBA00022801"/>
    </source>
</evidence>
<name>A0ABS2HKY3_9VIBR</name>
<dbReference type="HAMAP" id="MF_00997">
    <property type="entry name" value="Protease_BepA"/>
    <property type="match status" value="1"/>
</dbReference>
<dbReference type="InterPro" id="IPR030873">
    <property type="entry name" value="Protease_BepA"/>
</dbReference>
<evidence type="ECO:0000259" key="9">
    <source>
        <dbReference type="Pfam" id="PF01435"/>
    </source>
</evidence>
<comment type="subcellular location">
    <subcellularLocation>
        <location evidence="8">Periplasm</location>
    </subcellularLocation>
</comment>
<keyword evidence="11" id="KW-1185">Reference proteome</keyword>
<dbReference type="RefSeq" id="WP_205158052.1">
    <property type="nucleotide sequence ID" value="NZ_JAFEUM010000003.1"/>
</dbReference>
<dbReference type="Gene3D" id="3.30.2010.10">
    <property type="entry name" value="Metalloproteases ('zincins'), catalytic domain"/>
    <property type="match status" value="1"/>
</dbReference>
<keyword evidence="3 8" id="KW-0732">Signal</keyword>
<keyword evidence="1 8" id="KW-0645">Protease</keyword>
<accession>A0ABS2HKY3</accession>
<comment type="function">
    <text evidence="8">Functions as both a chaperone and a metalloprotease. Maintains the integrity of the outer membrane by promoting either the assembly or the elimination of outer membrane proteins, depending on their folding state.</text>
</comment>
<evidence type="ECO:0000256" key="4">
    <source>
        <dbReference type="ARBA" id="ARBA00022764"/>
    </source>
</evidence>
<evidence type="ECO:0000256" key="3">
    <source>
        <dbReference type="ARBA" id="ARBA00022729"/>
    </source>
</evidence>
<reference evidence="10 11" key="1">
    <citation type="submission" date="2021-02" db="EMBL/GenBank/DDBJ databases">
        <authorList>
            <person name="Park J.-S."/>
        </authorList>
    </citation>
    <scope>NUCLEOTIDE SEQUENCE [LARGE SCALE GENOMIC DNA]</scope>
    <source>
        <strain evidence="10 11">188UL20-2</strain>
    </source>
</reference>
<evidence type="ECO:0000256" key="7">
    <source>
        <dbReference type="ARBA" id="ARBA00023049"/>
    </source>
</evidence>
<comment type="caution">
    <text evidence="10">The sequence shown here is derived from an EMBL/GenBank/DDBJ whole genome shotgun (WGS) entry which is preliminary data.</text>
</comment>
<keyword evidence="7 8" id="KW-0482">Metalloprotease</keyword>
<dbReference type="Gene3D" id="1.25.40.10">
    <property type="entry name" value="Tetratricopeptide repeat domain"/>
    <property type="match status" value="1"/>
</dbReference>
<sequence length="484" mass="53472" precursor="true">MFKRTQSALCLALSCLIAAPSTSFASNELPDIGTAAGGTLSINQENVYGDAYMRIIRASQPVIGDPVLNEYVESLGFKLVANADDVKTPFHFFLIRDRNINAFAFFGGYVALHSGLFLHSQSESELASVVAHEIAHVTQRHLARSMEDQARRTPLTIAALAGSLLLAIAAPEAGIAALTATQAGSMQAQINYTRSNEKEADRFGMSTLVKAGFDPAAMPRFFSRLADQYRYASTPPAFLLTHPLPEDRISDSRARAEKLSPVKLPASTNFHFAKARIIARYVGLDQNAALDWVGRTTKKTTNKEVLASLDYAKALVYLDNKQIDEADTILMKLFDIYPNNNFILDALSDLHIAKEQFAQAEKLLEDSLVLKPNNPVLLINLANVHVEAQQYDVAQRMLQRFTHEWSNDSNGWSLLSKTEAAMGNTSGELAARGEIYALRANWNKAIQVYTQASQIAELGSLEQARYDARIDQLLVQRDRFMALQ</sequence>
<gene>
    <name evidence="10" type="ORF">JQC93_08600</name>
</gene>
<keyword evidence="6 8" id="KW-0862">Zinc</keyword>
<feature type="chain" id="PRO_5044946909" description="Putative beta-barrel assembly-enhancing protease" evidence="8">
    <location>
        <begin position="26"/>
        <end position="484"/>
    </location>
</feature>
<evidence type="ECO:0000256" key="2">
    <source>
        <dbReference type="ARBA" id="ARBA00022723"/>
    </source>
</evidence>
<feature type="signal peptide" evidence="8">
    <location>
        <begin position="1"/>
        <end position="25"/>
    </location>
</feature>
<comment type="cofactor">
    <cofactor evidence="8">
        <name>Zn(2+)</name>
        <dbReference type="ChEBI" id="CHEBI:29105"/>
    </cofactor>
    <text evidence="8">Binds 1 zinc ion per subunit.</text>
</comment>
<feature type="active site" evidence="8">
    <location>
        <position position="133"/>
    </location>
</feature>
<keyword evidence="4 8" id="KW-0574">Periplasm</keyword>
<feature type="binding site" evidence="8">
    <location>
        <position position="132"/>
    </location>
    <ligand>
        <name>Zn(2+)</name>
        <dbReference type="ChEBI" id="CHEBI:29105"/>
        <note>catalytic</note>
    </ligand>
</feature>
<dbReference type="Pfam" id="PF01435">
    <property type="entry name" value="Peptidase_M48"/>
    <property type="match status" value="1"/>
</dbReference>
<dbReference type="InterPro" id="IPR001915">
    <property type="entry name" value="Peptidase_M48"/>
</dbReference>
<evidence type="ECO:0000313" key="10">
    <source>
        <dbReference type="EMBL" id="MBM7036466.1"/>
    </source>
</evidence>
<evidence type="ECO:0000313" key="11">
    <source>
        <dbReference type="Proteomes" id="UP000809621"/>
    </source>
</evidence>
<dbReference type="InterPro" id="IPR011990">
    <property type="entry name" value="TPR-like_helical_dom_sf"/>
</dbReference>
<proteinExistence type="inferred from homology"/>
<dbReference type="SUPFAM" id="SSF48452">
    <property type="entry name" value="TPR-like"/>
    <property type="match status" value="1"/>
</dbReference>
<evidence type="ECO:0000256" key="1">
    <source>
        <dbReference type="ARBA" id="ARBA00022670"/>
    </source>
</evidence>
<dbReference type="Pfam" id="PF14559">
    <property type="entry name" value="TPR_19"/>
    <property type="match status" value="1"/>
</dbReference>
<dbReference type="CDD" id="cd07333">
    <property type="entry name" value="M48C_bepA_like"/>
    <property type="match status" value="1"/>
</dbReference>
<keyword evidence="2 8" id="KW-0479">Metal-binding</keyword>
<feature type="active site" description="Proton donor" evidence="8">
    <location>
        <position position="201"/>
    </location>
</feature>
<dbReference type="Proteomes" id="UP000809621">
    <property type="component" value="Unassembled WGS sequence"/>
</dbReference>
<dbReference type="EMBL" id="JAFEUM010000003">
    <property type="protein sequence ID" value="MBM7036466.1"/>
    <property type="molecule type" value="Genomic_DNA"/>
</dbReference>
<feature type="binding site" evidence="8">
    <location>
        <position position="136"/>
    </location>
    <ligand>
        <name>Zn(2+)</name>
        <dbReference type="ChEBI" id="CHEBI:29105"/>
        <note>catalytic</note>
    </ligand>
</feature>
<evidence type="ECO:0000256" key="6">
    <source>
        <dbReference type="ARBA" id="ARBA00022833"/>
    </source>
</evidence>
<evidence type="ECO:0000256" key="8">
    <source>
        <dbReference type="HAMAP-Rule" id="MF_00997"/>
    </source>
</evidence>
<dbReference type="PROSITE" id="PS51257">
    <property type="entry name" value="PROKAR_LIPOPROTEIN"/>
    <property type="match status" value="1"/>
</dbReference>
<dbReference type="PANTHER" id="PTHR22726">
    <property type="entry name" value="METALLOENDOPEPTIDASE OMA1"/>
    <property type="match status" value="1"/>
</dbReference>
<dbReference type="EC" id="3.4.-.-" evidence="8"/>
<comment type="similarity">
    <text evidence="8">Belongs to the peptidase M48 family. BepA subfamily.</text>
</comment>
<organism evidence="10 11">
    <name type="scientific">Vibrio ulleungensis</name>
    <dbReference type="NCBI Taxonomy" id="2807619"/>
    <lineage>
        <taxon>Bacteria</taxon>
        <taxon>Pseudomonadati</taxon>
        <taxon>Pseudomonadota</taxon>
        <taxon>Gammaproteobacteria</taxon>
        <taxon>Vibrionales</taxon>
        <taxon>Vibrionaceae</taxon>
        <taxon>Vibrio</taxon>
    </lineage>
</organism>
<feature type="domain" description="Peptidase M48" evidence="9">
    <location>
        <begin position="69"/>
        <end position="254"/>
    </location>
</feature>
<keyword evidence="5 8" id="KW-0378">Hydrolase</keyword>